<dbReference type="Proteomes" id="UP000177979">
    <property type="component" value="Unassembled WGS sequence"/>
</dbReference>
<dbReference type="EMBL" id="MFAG01000041">
    <property type="protein sequence ID" value="OGD71024.1"/>
    <property type="molecule type" value="Genomic_DNA"/>
</dbReference>
<gene>
    <name evidence="1" type="ORF">A2703_01135</name>
</gene>
<dbReference type="AlphaFoldDB" id="A0A1F5EV47"/>
<accession>A0A1F5EV47</accession>
<dbReference type="STRING" id="1817722.A2703_01135"/>
<proteinExistence type="predicted"/>
<comment type="caution">
    <text evidence="1">The sequence shown here is derived from an EMBL/GenBank/DDBJ whole genome shotgun (WGS) entry which is preliminary data.</text>
</comment>
<protein>
    <submittedName>
        <fullName evidence="1">Uncharacterized protein</fullName>
    </submittedName>
</protein>
<organism evidence="1 2">
    <name type="scientific">Candidatus Collierbacteria bacterium RIFCSPHIGHO2_01_FULL_50_25</name>
    <dbReference type="NCBI Taxonomy" id="1817722"/>
    <lineage>
        <taxon>Bacteria</taxon>
        <taxon>Candidatus Collieribacteriota</taxon>
    </lineage>
</organism>
<sequence>MTERPKAVRVREHHLLDVLAQVQAGQPDAIPAYVPRGIRDANEFLVLSILAGAEVIPVHNRPDRICLGCPDFKYCTLEDP</sequence>
<evidence type="ECO:0000313" key="1">
    <source>
        <dbReference type="EMBL" id="OGD71024.1"/>
    </source>
</evidence>
<reference evidence="1 2" key="1">
    <citation type="journal article" date="2016" name="Nat. Commun.">
        <title>Thousands of microbial genomes shed light on interconnected biogeochemical processes in an aquifer system.</title>
        <authorList>
            <person name="Anantharaman K."/>
            <person name="Brown C.T."/>
            <person name="Hug L.A."/>
            <person name="Sharon I."/>
            <person name="Castelle C.J."/>
            <person name="Probst A.J."/>
            <person name="Thomas B.C."/>
            <person name="Singh A."/>
            <person name="Wilkins M.J."/>
            <person name="Karaoz U."/>
            <person name="Brodie E.L."/>
            <person name="Williams K.H."/>
            <person name="Hubbard S.S."/>
            <person name="Banfield J.F."/>
        </authorList>
    </citation>
    <scope>NUCLEOTIDE SEQUENCE [LARGE SCALE GENOMIC DNA]</scope>
</reference>
<evidence type="ECO:0000313" key="2">
    <source>
        <dbReference type="Proteomes" id="UP000177979"/>
    </source>
</evidence>
<name>A0A1F5EV47_9BACT</name>